<dbReference type="STRING" id="200378.SAMN05216553_104367"/>
<organism evidence="2 3">
    <name type="scientific">Lentzea fradiae</name>
    <dbReference type="NCBI Taxonomy" id="200378"/>
    <lineage>
        <taxon>Bacteria</taxon>
        <taxon>Bacillati</taxon>
        <taxon>Actinomycetota</taxon>
        <taxon>Actinomycetes</taxon>
        <taxon>Pseudonocardiales</taxon>
        <taxon>Pseudonocardiaceae</taxon>
        <taxon>Lentzea</taxon>
    </lineage>
</organism>
<dbReference type="EMBL" id="FNCC01000004">
    <property type="protein sequence ID" value="SDF95780.1"/>
    <property type="molecule type" value="Genomic_DNA"/>
</dbReference>
<feature type="compositionally biased region" description="Low complexity" evidence="1">
    <location>
        <begin position="10"/>
        <end position="22"/>
    </location>
</feature>
<dbReference type="RefSeq" id="WP_143035901.1">
    <property type="nucleotide sequence ID" value="NZ_FNCC01000004.1"/>
</dbReference>
<proteinExistence type="predicted"/>
<gene>
    <name evidence="2" type="ORF">SAMN05216553_104367</name>
</gene>
<protein>
    <recommendedName>
        <fullName evidence="4">Alpha/beta hydrolase</fullName>
    </recommendedName>
</protein>
<dbReference type="OrthoDB" id="3693848at2"/>
<dbReference type="AlphaFoldDB" id="A0A1G7QDW8"/>
<evidence type="ECO:0008006" key="4">
    <source>
        <dbReference type="Google" id="ProtNLM"/>
    </source>
</evidence>
<reference evidence="3" key="1">
    <citation type="submission" date="2016-10" db="EMBL/GenBank/DDBJ databases">
        <authorList>
            <person name="Varghese N."/>
            <person name="Submissions S."/>
        </authorList>
    </citation>
    <scope>NUCLEOTIDE SEQUENCE [LARGE SCALE GENOMIC DNA]</scope>
    <source>
        <strain evidence="3">CGMCC 4.3506</strain>
    </source>
</reference>
<evidence type="ECO:0000313" key="2">
    <source>
        <dbReference type="EMBL" id="SDF95780.1"/>
    </source>
</evidence>
<keyword evidence="3" id="KW-1185">Reference proteome</keyword>
<sequence>MRDFDEPSRAAGPGVVADGPAGAPTVLVIDPAGEALHNEIPATWRDLTDRLRVVWLRVPAAPGWQSTVDTVLTRHSDEEHPVLDVVSSGPIAAEVLDLARQHEDLVRSVLLVDPEVEVDDPFARTIVRSHNAEDDRIPPPLPLGHPDVVFNVVKALNEHS</sequence>
<dbReference type="Proteomes" id="UP000199623">
    <property type="component" value="Unassembled WGS sequence"/>
</dbReference>
<feature type="region of interest" description="Disordered" evidence="1">
    <location>
        <begin position="1"/>
        <end position="22"/>
    </location>
</feature>
<evidence type="ECO:0000313" key="3">
    <source>
        <dbReference type="Proteomes" id="UP000199623"/>
    </source>
</evidence>
<name>A0A1G7QDW8_9PSEU</name>
<evidence type="ECO:0000256" key="1">
    <source>
        <dbReference type="SAM" id="MobiDB-lite"/>
    </source>
</evidence>
<accession>A0A1G7QDW8</accession>